<comment type="caution">
    <text evidence="1">The sequence shown here is derived from an EMBL/GenBank/DDBJ whole genome shotgun (WGS) entry which is preliminary data.</text>
</comment>
<gene>
    <name evidence="1" type="ORF">S03H2_59334</name>
</gene>
<accession>X1IGF4</accession>
<sequence>MIEYVIGIIGVGVAGGVAYGDLRGKIGKLEGQMELISKDLKVIMANNGCKK</sequence>
<organism evidence="1">
    <name type="scientific">marine sediment metagenome</name>
    <dbReference type="NCBI Taxonomy" id="412755"/>
    <lineage>
        <taxon>unclassified sequences</taxon>
        <taxon>metagenomes</taxon>
        <taxon>ecological metagenomes</taxon>
    </lineage>
</organism>
<dbReference type="EMBL" id="BARU01038150">
    <property type="protein sequence ID" value="GAH81456.1"/>
    <property type="molecule type" value="Genomic_DNA"/>
</dbReference>
<proteinExistence type="predicted"/>
<evidence type="ECO:0000313" key="1">
    <source>
        <dbReference type="EMBL" id="GAH81456.1"/>
    </source>
</evidence>
<reference evidence="1" key="1">
    <citation type="journal article" date="2014" name="Front. Microbiol.">
        <title>High frequency of phylogenetically diverse reductive dehalogenase-homologous genes in deep subseafloor sedimentary metagenomes.</title>
        <authorList>
            <person name="Kawai M."/>
            <person name="Futagami T."/>
            <person name="Toyoda A."/>
            <person name="Takaki Y."/>
            <person name="Nishi S."/>
            <person name="Hori S."/>
            <person name="Arai W."/>
            <person name="Tsubouchi T."/>
            <person name="Morono Y."/>
            <person name="Uchiyama I."/>
            <person name="Ito T."/>
            <person name="Fujiyama A."/>
            <person name="Inagaki F."/>
            <person name="Takami H."/>
        </authorList>
    </citation>
    <scope>NUCLEOTIDE SEQUENCE</scope>
    <source>
        <strain evidence="1">Expedition CK06-06</strain>
    </source>
</reference>
<dbReference type="AlphaFoldDB" id="X1IGF4"/>
<name>X1IGF4_9ZZZZ</name>
<protein>
    <submittedName>
        <fullName evidence="1">Uncharacterized protein</fullName>
    </submittedName>
</protein>